<evidence type="ECO:0008006" key="3">
    <source>
        <dbReference type="Google" id="ProtNLM"/>
    </source>
</evidence>
<name>A0A371HMP1_MUCPR</name>
<proteinExistence type="predicted"/>
<dbReference type="PANTHER" id="PTHR33067">
    <property type="entry name" value="RNA-DIRECTED DNA POLYMERASE-RELATED"/>
    <property type="match status" value="1"/>
</dbReference>
<dbReference type="EMBL" id="QJKJ01002156">
    <property type="protein sequence ID" value="RDY04073.1"/>
    <property type="molecule type" value="Genomic_DNA"/>
</dbReference>
<gene>
    <name evidence="1" type="ORF">CR513_12252</name>
</gene>
<dbReference type="Gene3D" id="2.40.70.10">
    <property type="entry name" value="Acid Proteases"/>
    <property type="match status" value="1"/>
</dbReference>
<protein>
    <recommendedName>
        <fullName evidence="3">Reverse transcriptase domain-containing protein</fullName>
    </recommendedName>
</protein>
<accession>A0A371HMP1</accession>
<keyword evidence="2" id="KW-1185">Reference proteome</keyword>
<dbReference type="OrthoDB" id="1424255at2759"/>
<dbReference type="AlphaFoldDB" id="A0A371HMP1"/>
<feature type="non-terminal residue" evidence="1">
    <location>
        <position position="1"/>
    </location>
</feature>
<evidence type="ECO:0000313" key="2">
    <source>
        <dbReference type="Proteomes" id="UP000257109"/>
    </source>
</evidence>
<dbReference type="Proteomes" id="UP000257109">
    <property type="component" value="Unassembled WGS sequence"/>
</dbReference>
<sequence>MAQPLQPSVITTLLLSLQTFRKVEINVPLLEAIMQIPKYTKFLKELCIHKRKKLKGDVEMGRNVFALIKSEQVSTLIQSAMPKKCRDPGTFTVPCTIDSCTFADAMLDLGISTNVMPSSVYKSLSFGDLEPTSVIIQQANRSIAHPLDIEDEPSSRGSTLILGKPFLMTTRTKIDVHAGTLCMEFGDNIVQFNIFEAMKHPIENHSIFGIDVIDVLVHDYMQLHIGLSEFANFVDVADVSEFSDFVDMANVSNFSDSIDVVDVLDFSDSVDVVDVSNFVDFSNMGDVSNFADLADFECMCDRGKECSTCAESHVIIDEGPEMAKVGEMTKVTTSKPPSPPSPTVELKPLLEHLKYAYLEDDQKLPIIIANNL</sequence>
<comment type="caution">
    <text evidence="1">The sequence shown here is derived from an EMBL/GenBank/DDBJ whole genome shotgun (WGS) entry which is preliminary data.</text>
</comment>
<dbReference type="PANTHER" id="PTHR33067:SF9">
    <property type="entry name" value="RNA-DIRECTED DNA POLYMERASE"/>
    <property type="match status" value="1"/>
</dbReference>
<evidence type="ECO:0000313" key="1">
    <source>
        <dbReference type="EMBL" id="RDY04073.1"/>
    </source>
</evidence>
<organism evidence="1 2">
    <name type="scientific">Mucuna pruriens</name>
    <name type="common">Velvet bean</name>
    <name type="synonym">Dolichos pruriens</name>
    <dbReference type="NCBI Taxonomy" id="157652"/>
    <lineage>
        <taxon>Eukaryota</taxon>
        <taxon>Viridiplantae</taxon>
        <taxon>Streptophyta</taxon>
        <taxon>Embryophyta</taxon>
        <taxon>Tracheophyta</taxon>
        <taxon>Spermatophyta</taxon>
        <taxon>Magnoliopsida</taxon>
        <taxon>eudicotyledons</taxon>
        <taxon>Gunneridae</taxon>
        <taxon>Pentapetalae</taxon>
        <taxon>rosids</taxon>
        <taxon>fabids</taxon>
        <taxon>Fabales</taxon>
        <taxon>Fabaceae</taxon>
        <taxon>Papilionoideae</taxon>
        <taxon>50 kb inversion clade</taxon>
        <taxon>NPAAA clade</taxon>
        <taxon>indigoferoid/millettioid clade</taxon>
        <taxon>Phaseoleae</taxon>
        <taxon>Mucuna</taxon>
    </lineage>
</organism>
<dbReference type="InterPro" id="IPR021109">
    <property type="entry name" value="Peptidase_aspartic_dom_sf"/>
</dbReference>
<reference evidence="1" key="1">
    <citation type="submission" date="2018-05" db="EMBL/GenBank/DDBJ databases">
        <title>Draft genome of Mucuna pruriens seed.</title>
        <authorList>
            <person name="Nnadi N.E."/>
            <person name="Vos R."/>
            <person name="Hasami M.H."/>
            <person name="Devisetty U.K."/>
            <person name="Aguiy J.C."/>
        </authorList>
    </citation>
    <scope>NUCLEOTIDE SEQUENCE [LARGE SCALE GENOMIC DNA]</scope>
    <source>
        <strain evidence="1">JCA_2017</strain>
    </source>
</reference>